<accession>A0A1E8B0N0</accession>
<dbReference type="PANTHER" id="PTHR12526:SF630">
    <property type="entry name" value="GLYCOSYLTRANSFERASE"/>
    <property type="match status" value="1"/>
</dbReference>
<gene>
    <name evidence="2" type="ORF">BWGOE8_52910</name>
</gene>
<dbReference type="GO" id="GO:0016757">
    <property type="term" value="F:glycosyltransferase activity"/>
    <property type="evidence" value="ECO:0007669"/>
    <property type="project" value="InterPro"/>
</dbReference>
<dbReference type="PANTHER" id="PTHR12526">
    <property type="entry name" value="GLYCOSYLTRANSFERASE"/>
    <property type="match status" value="1"/>
</dbReference>
<feature type="domain" description="Glycosyl transferase family 1" evidence="1">
    <location>
        <begin position="215"/>
        <end position="377"/>
    </location>
</feature>
<organism evidence="2 3">
    <name type="scientific">Bacillus mycoides</name>
    <dbReference type="NCBI Taxonomy" id="1405"/>
    <lineage>
        <taxon>Bacteria</taxon>
        <taxon>Bacillati</taxon>
        <taxon>Bacillota</taxon>
        <taxon>Bacilli</taxon>
        <taxon>Bacillales</taxon>
        <taxon>Bacillaceae</taxon>
        <taxon>Bacillus</taxon>
        <taxon>Bacillus cereus group</taxon>
    </lineage>
</organism>
<sequence>MKKKLLFVMPSLSAGGGEKSLINLLSQIDYSLYDVDLFLFNKTGIFINSIPREVNILDLPSDYKIFTSSLKNSIMGFLKNGQIDLAYSRLMFTIKNRLIKEAAISEQYTWEYQSKSFEVLEKEYDAAIGYLEKSSIYFVVDKVNAKKKAGWIHTNYSNSGMDCQFDNSYFEQLDNLITVSEECAKSLQENFPQLKNKVTIIYNIVAPGVIYDLSKEDIEDDSLFDRHYTNIITVARLSHEKGLDLAVKSCKLLLEKGYKINWYVLGDGNEKDTLERLIEDHHLSNHFTILGVRENPYPYIRKADIYVQPSRYEGKSIAIDEAKILHKPIVVTNFETAKDQINHGINGIIAEMSEEGIATEIERLIKDIELRERIVNNLSTEKLGTEKEINKLYGIL</sequence>
<dbReference type="CDD" id="cd03811">
    <property type="entry name" value="GT4_GT28_WabH-like"/>
    <property type="match status" value="1"/>
</dbReference>
<dbReference type="AlphaFoldDB" id="A0A1E8B0N0"/>
<dbReference type="Gene3D" id="3.40.50.2000">
    <property type="entry name" value="Glycogen Phosphorylase B"/>
    <property type="match status" value="2"/>
</dbReference>
<name>A0A1E8B0N0_BACMY</name>
<dbReference type="EMBL" id="LXLT01000067">
    <property type="protein sequence ID" value="OFD72019.1"/>
    <property type="molecule type" value="Genomic_DNA"/>
</dbReference>
<dbReference type="Pfam" id="PF00534">
    <property type="entry name" value="Glycos_transf_1"/>
    <property type="match status" value="1"/>
</dbReference>
<reference evidence="2 3" key="1">
    <citation type="submission" date="2016-05" db="EMBL/GenBank/DDBJ databases">
        <title>Bacillus thuringiensis and Bacillus weihenstephanensis as novel biocontrol agents of wilt causing Verticillium species.</title>
        <authorList>
            <person name="Hollensteiner J."/>
            <person name="Wemheuer F."/>
            <person name="Harting R."/>
            <person name="Kolarzyk A."/>
            <person name="Diaz-Valerio S."/>
            <person name="Poehlein A."/>
            <person name="Brzuszkiewicz E."/>
            <person name="Nesemann K."/>
            <person name="Braus-Stromeyer S."/>
            <person name="Braus G."/>
            <person name="Daniel R."/>
            <person name="Liesegang H."/>
        </authorList>
    </citation>
    <scope>NUCLEOTIDE SEQUENCE [LARGE SCALE GENOMIC DNA]</scope>
    <source>
        <strain evidence="2 3">GOE8</strain>
    </source>
</reference>
<protein>
    <submittedName>
        <fullName evidence="2">Glycosyl transferase</fullName>
    </submittedName>
</protein>
<evidence type="ECO:0000313" key="3">
    <source>
        <dbReference type="Proteomes" id="UP000175706"/>
    </source>
</evidence>
<dbReference type="Proteomes" id="UP000175706">
    <property type="component" value="Unassembled WGS sequence"/>
</dbReference>
<evidence type="ECO:0000259" key="1">
    <source>
        <dbReference type="Pfam" id="PF00534"/>
    </source>
</evidence>
<proteinExistence type="predicted"/>
<dbReference type="RefSeq" id="WP_070146098.1">
    <property type="nucleotide sequence ID" value="NZ_JBCMNP010000031.1"/>
</dbReference>
<keyword evidence="2" id="KW-0808">Transferase</keyword>
<evidence type="ECO:0000313" key="2">
    <source>
        <dbReference type="EMBL" id="OFD72019.1"/>
    </source>
</evidence>
<dbReference type="PATRIC" id="fig|86662.25.peg.5425"/>
<dbReference type="InterPro" id="IPR001296">
    <property type="entry name" value="Glyco_trans_1"/>
</dbReference>
<dbReference type="SUPFAM" id="SSF53756">
    <property type="entry name" value="UDP-Glycosyltransferase/glycogen phosphorylase"/>
    <property type="match status" value="1"/>
</dbReference>
<comment type="caution">
    <text evidence="2">The sequence shown here is derived from an EMBL/GenBank/DDBJ whole genome shotgun (WGS) entry which is preliminary data.</text>
</comment>